<evidence type="ECO:0000313" key="1">
    <source>
        <dbReference type="EMBL" id="GAK53303.1"/>
    </source>
</evidence>
<name>A0A0S6W0S8_9BACT</name>
<dbReference type="Proteomes" id="UP000030700">
    <property type="component" value="Unassembled WGS sequence"/>
</dbReference>
<accession>A0A0S6W0S8</accession>
<dbReference type="EMBL" id="DF820459">
    <property type="protein sequence ID" value="GAK53303.1"/>
    <property type="molecule type" value="Genomic_DNA"/>
</dbReference>
<dbReference type="AlphaFoldDB" id="A0A0S6W0S8"/>
<protein>
    <submittedName>
        <fullName evidence="1">Uncharacterized protein</fullName>
    </submittedName>
</protein>
<organism evidence="1">
    <name type="scientific">Candidatus Moduliflexus flocculans</name>
    <dbReference type="NCBI Taxonomy" id="1499966"/>
    <lineage>
        <taxon>Bacteria</taxon>
        <taxon>Candidatus Moduliflexota</taxon>
        <taxon>Candidatus Moduliflexia</taxon>
        <taxon>Candidatus Moduliflexales</taxon>
        <taxon>Candidatus Moduliflexaceae</taxon>
    </lineage>
</organism>
<gene>
    <name evidence="1" type="ORF">U14_04568</name>
</gene>
<dbReference type="STRING" id="1499966.U14_04568"/>
<dbReference type="HOGENOM" id="CLU_3380660_0_0_0"/>
<proteinExistence type="predicted"/>
<evidence type="ECO:0000313" key="2">
    <source>
        <dbReference type="Proteomes" id="UP000030700"/>
    </source>
</evidence>
<keyword evidence="2" id="KW-1185">Reference proteome</keyword>
<sequence length="33" mass="3793">MVQEFQQLIRIWPSVSPYLSTPTTDDEAEQLIG</sequence>
<reference evidence="1" key="1">
    <citation type="journal article" date="2015" name="PeerJ">
        <title>First genomic representation of candidate bacterial phylum KSB3 points to enhanced environmental sensing as a trigger of wastewater bulking.</title>
        <authorList>
            <person name="Sekiguchi Y."/>
            <person name="Ohashi A."/>
            <person name="Parks D.H."/>
            <person name="Yamauchi T."/>
            <person name="Tyson G.W."/>
            <person name="Hugenholtz P."/>
        </authorList>
    </citation>
    <scope>NUCLEOTIDE SEQUENCE [LARGE SCALE GENOMIC DNA]</scope>
</reference>